<feature type="region of interest" description="Disordered" evidence="2">
    <location>
        <begin position="567"/>
        <end position="597"/>
    </location>
</feature>
<name>G0N838_CAEBE</name>
<evidence type="ECO:0000313" key="3">
    <source>
        <dbReference type="EMBL" id="EGT55068.1"/>
    </source>
</evidence>
<feature type="coiled-coil region" evidence="1">
    <location>
        <begin position="709"/>
        <end position="736"/>
    </location>
</feature>
<gene>
    <name evidence="3" type="ORF">CAEBREN_23177</name>
</gene>
<feature type="compositionally biased region" description="Basic and acidic residues" evidence="2">
    <location>
        <begin position="463"/>
        <end position="494"/>
    </location>
</feature>
<dbReference type="STRING" id="135651.G0N838"/>
<accession>G0N838</accession>
<feature type="region of interest" description="Disordered" evidence="2">
    <location>
        <begin position="458"/>
        <end position="512"/>
    </location>
</feature>
<dbReference type="AlphaFoldDB" id="G0N838"/>
<dbReference type="InParanoid" id="G0N838"/>
<protein>
    <submittedName>
        <fullName evidence="3">Uncharacterized protein</fullName>
    </submittedName>
</protein>
<keyword evidence="1" id="KW-0175">Coiled coil</keyword>
<evidence type="ECO:0000256" key="1">
    <source>
        <dbReference type="SAM" id="Coils"/>
    </source>
</evidence>
<proteinExistence type="predicted"/>
<feature type="compositionally biased region" description="Basic and acidic residues" evidence="2">
    <location>
        <begin position="1"/>
        <end position="14"/>
    </location>
</feature>
<dbReference type="Proteomes" id="UP000008068">
    <property type="component" value="Unassembled WGS sequence"/>
</dbReference>
<dbReference type="HOGENOM" id="CLU_358718_0_0_1"/>
<dbReference type="EMBL" id="GL379849">
    <property type="protein sequence ID" value="EGT55068.1"/>
    <property type="molecule type" value="Genomic_DNA"/>
</dbReference>
<feature type="region of interest" description="Disordered" evidence="2">
    <location>
        <begin position="1"/>
        <end position="45"/>
    </location>
</feature>
<organism evidence="4">
    <name type="scientific">Caenorhabditis brenneri</name>
    <name type="common">Nematode worm</name>
    <dbReference type="NCBI Taxonomy" id="135651"/>
    <lineage>
        <taxon>Eukaryota</taxon>
        <taxon>Metazoa</taxon>
        <taxon>Ecdysozoa</taxon>
        <taxon>Nematoda</taxon>
        <taxon>Chromadorea</taxon>
        <taxon>Rhabditida</taxon>
        <taxon>Rhabditina</taxon>
        <taxon>Rhabditomorpha</taxon>
        <taxon>Rhabditoidea</taxon>
        <taxon>Rhabditidae</taxon>
        <taxon>Peloderinae</taxon>
        <taxon>Caenorhabditis</taxon>
    </lineage>
</organism>
<sequence length="742" mass="87104">MAKNPTNDEQKVSEAEPEAFDTTTEPEGHQNDLQEQTNPENDDSDAIVEELLKRLTKKKQKKRRLIDIDLYRVGCMEDEQLEGTLKLGPVSYKGAFYYSSFLACRLLNRPISWYSKYFTVAFDEKLEELIKDPDFKLPEGCFNNITVYSKLPMPALPVRVVFVLGWNEEKHYIFTEDVLETLPLLLRKMGKNLEDYKEKLENLTKLYKTDFVLMPRCIRLTEFKRLLKELDIDQNLVQFFPDHDSALFPELIREEEKFPMVTAVDGDGDFVMTACQAFFTIFNHHICELDWNLAIDSKENEHIALQFQKKFMKVTQKYLQMEEGTLVKRALVEADIRLLDQHQIYKKVEFEKRYLYEAVPFRRLIKWECYEQLADTYKLPQLLVVEQGKADMIPAFLARIYLIFAAADHFFPKNAIKEMRLFLKALLGFVPEISVEFLKKKFDQMILMRAGKNVDRAVAVPDSPEKSPDLPKPQSDEKEVADPDSPEKSPEKTPEQSVDPPKPKSKKSKKKNLKGIACGNCYQANLQCGKLQKELKVAQEKADQYEKKAEKADHFETKLKEVQDQMEDLKRKKKSADENRMKEKKARETAEKFSKDNKEKIEKLQELEKDLKEARKSIQQKNEQVKSLEKLVFAFLNSMAIILIFRKLNSKSKLEELLKTAEERLAKRVRDEKELKNSNNELVLTNLYHPKEYEDYRFPVDLSQQTIFIFRLLIENERLTQKIQNLEIELERARQPREYSLF</sequence>
<evidence type="ECO:0000313" key="4">
    <source>
        <dbReference type="Proteomes" id="UP000008068"/>
    </source>
</evidence>
<reference evidence="4" key="1">
    <citation type="submission" date="2011-07" db="EMBL/GenBank/DDBJ databases">
        <authorList>
            <consortium name="Caenorhabditis brenneri Sequencing and Analysis Consortium"/>
            <person name="Wilson R.K."/>
        </authorList>
    </citation>
    <scope>NUCLEOTIDE SEQUENCE [LARGE SCALE GENOMIC DNA]</scope>
    <source>
        <strain evidence="4">PB2801</strain>
    </source>
</reference>
<evidence type="ECO:0000256" key="2">
    <source>
        <dbReference type="SAM" id="MobiDB-lite"/>
    </source>
</evidence>
<feature type="compositionally biased region" description="Basic residues" evidence="2">
    <location>
        <begin position="503"/>
        <end position="512"/>
    </location>
</feature>
<keyword evidence="4" id="KW-1185">Reference proteome</keyword>